<keyword evidence="3" id="KW-0804">Transcription</keyword>
<dbReference type="SUPFAM" id="SSF46785">
    <property type="entry name" value="Winged helix' DNA-binding domain"/>
    <property type="match status" value="1"/>
</dbReference>
<proteinExistence type="predicted"/>
<reference evidence="5 6" key="1">
    <citation type="submission" date="2023-07" db="EMBL/GenBank/DDBJ databases">
        <title>Comparative genomics of wheat-associated soil bacteria to identify genetic determinants of phenazine resistance.</title>
        <authorList>
            <person name="Mouncey N."/>
        </authorList>
    </citation>
    <scope>NUCLEOTIDE SEQUENCE [LARGE SCALE GENOMIC DNA]</scope>
    <source>
        <strain evidence="5 6">B2I6</strain>
    </source>
</reference>
<dbReference type="GO" id="GO:0003677">
    <property type="term" value="F:DNA binding"/>
    <property type="evidence" value="ECO:0007669"/>
    <property type="project" value="UniProtKB-KW"/>
</dbReference>
<dbReference type="Proteomes" id="UP001230654">
    <property type="component" value="Unassembled WGS sequence"/>
</dbReference>
<gene>
    <name evidence="5" type="ORF">QF030_004052</name>
</gene>
<name>A0ABU0NRY4_STRRH</name>
<evidence type="ECO:0000256" key="3">
    <source>
        <dbReference type="ARBA" id="ARBA00023163"/>
    </source>
</evidence>
<organism evidence="5 6">
    <name type="scientific">Streptomyces rishiriensis</name>
    <dbReference type="NCBI Taxonomy" id="68264"/>
    <lineage>
        <taxon>Bacteria</taxon>
        <taxon>Bacillati</taxon>
        <taxon>Actinomycetota</taxon>
        <taxon>Actinomycetes</taxon>
        <taxon>Kitasatosporales</taxon>
        <taxon>Streptomycetaceae</taxon>
        <taxon>Streptomyces</taxon>
    </lineage>
</organism>
<dbReference type="EMBL" id="JAUSWV010000002">
    <property type="protein sequence ID" value="MDQ0581874.1"/>
    <property type="molecule type" value="Genomic_DNA"/>
</dbReference>
<dbReference type="InterPro" id="IPR012318">
    <property type="entry name" value="HTH_CRP"/>
</dbReference>
<evidence type="ECO:0000256" key="1">
    <source>
        <dbReference type="ARBA" id="ARBA00023015"/>
    </source>
</evidence>
<dbReference type="PRINTS" id="PR00035">
    <property type="entry name" value="HTHGNTR"/>
</dbReference>
<evidence type="ECO:0000256" key="2">
    <source>
        <dbReference type="ARBA" id="ARBA00023125"/>
    </source>
</evidence>
<dbReference type="InterPro" id="IPR000524">
    <property type="entry name" value="Tscrpt_reg_HTH_GntR"/>
</dbReference>
<dbReference type="CDD" id="cd07377">
    <property type="entry name" value="WHTH_GntR"/>
    <property type="match status" value="1"/>
</dbReference>
<dbReference type="InterPro" id="IPR050679">
    <property type="entry name" value="Bact_HTH_transcr_reg"/>
</dbReference>
<protein>
    <submittedName>
        <fullName evidence="5">DNA-binding transcriptional regulator YhcF (GntR family)</fullName>
    </submittedName>
</protein>
<dbReference type="PANTHER" id="PTHR44846">
    <property type="entry name" value="MANNOSYL-D-GLYCERATE TRANSPORT/METABOLISM SYSTEM REPRESSOR MNGR-RELATED"/>
    <property type="match status" value="1"/>
</dbReference>
<feature type="domain" description="HTH gntR-type" evidence="4">
    <location>
        <begin position="30"/>
        <end position="98"/>
    </location>
</feature>
<evidence type="ECO:0000313" key="5">
    <source>
        <dbReference type="EMBL" id="MDQ0581874.1"/>
    </source>
</evidence>
<dbReference type="InterPro" id="IPR036390">
    <property type="entry name" value="WH_DNA-bd_sf"/>
</dbReference>
<dbReference type="SMART" id="SM00419">
    <property type="entry name" value="HTH_CRP"/>
    <property type="match status" value="1"/>
</dbReference>
<keyword evidence="1" id="KW-0805">Transcription regulation</keyword>
<accession>A0ABU0NRY4</accession>
<keyword evidence="2 5" id="KW-0238">DNA-binding</keyword>
<dbReference type="Gene3D" id="1.10.10.10">
    <property type="entry name" value="Winged helix-like DNA-binding domain superfamily/Winged helix DNA-binding domain"/>
    <property type="match status" value="1"/>
</dbReference>
<evidence type="ECO:0000259" key="4">
    <source>
        <dbReference type="PROSITE" id="PS50949"/>
    </source>
</evidence>
<dbReference type="PROSITE" id="PS50949">
    <property type="entry name" value="HTH_GNTR"/>
    <property type="match status" value="1"/>
</dbReference>
<evidence type="ECO:0000313" key="6">
    <source>
        <dbReference type="Proteomes" id="UP001230654"/>
    </source>
</evidence>
<dbReference type="Pfam" id="PF00392">
    <property type="entry name" value="GntR"/>
    <property type="match status" value="1"/>
</dbReference>
<keyword evidence="6" id="KW-1185">Reference proteome</keyword>
<dbReference type="InterPro" id="IPR036388">
    <property type="entry name" value="WH-like_DNA-bd_sf"/>
</dbReference>
<dbReference type="PANTHER" id="PTHR44846:SF1">
    <property type="entry name" value="MANNOSYL-D-GLYCERATE TRANSPORT_METABOLISM SYSTEM REPRESSOR MNGR-RELATED"/>
    <property type="match status" value="1"/>
</dbReference>
<sequence>MRELTEIGLRLDGERYGRCVEAQQGGDGGGREFHRVADELRARMTNGTYPLRSFLPSQRDLAEEFGVSRDTVSRVMRELAHEGWIASRQGSGSRVVKKQRTEPATPKVTRQLRGATLGPLLSEAFEQPEVTLDVYTLTSESLDAHIRLQAERILQGSIAPRHIGLRMLLPSEELVLPYPRAKDDKDDDRLRIRLHEITNQRTESLSEVLGLVQSEVPSVDVDIQIRHAPLTPAFKLYLLNGVEALHGPYEVIERQIAVGAGEEVAAFDVLGLGATLTRHVKDEDAHSPGTVFVDSWQAWFDSVWNLLAE</sequence>
<comment type="caution">
    <text evidence="5">The sequence shown here is derived from an EMBL/GenBank/DDBJ whole genome shotgun (WGS) entry which is preliminary data.</text>
</comment>
<dbReference type="SMART" id="SM00345">
    <property type="entry name" value="HTH_GNTR"/>
    <property type="match status" value="1"/>
</dbReference>